<proteinExistence type="predicted"/>
<dbReference type="EMBL" id="AP026407">
    <property type="protein sequence ID" value="BDO12721.1"/>
    <property type="molecule type" value="Genomic_DNA"/>
</dbReference>
<evidence type="ECO:0000313" key="1">
    <source>
        <dbReference type="EMBL" id="BDO12721.1"/>
    </source>
</evidence>
<dbReference type="AlphaFoldDB" id="A0AAN1Y475"/>
<protein>
    <submittedName>
        <fullName evidence="1">Uncharacterized protein</fullName>
    </submittedName>
</protein>
<organism evidence="1 2">
    <name type="scientific">Klebsiella quasipneumoniae subsp. quasipneumoniae</name>
    <dbReference type="NCBI Taxonomy" id="1667327"/>
    <lineage>
        <taxon>Bacteria</taxon>
        <taxon>Pseudomonadati</taxon>
        <taxon>Pseudomonadota</taxon>
        <taxon>Gammaproteobacteria</taxon>
        <taxon>Enterobacterales</taxon>
        <taxon>Enterobacteriaceae</taxon>
        <taxon>Klebsiella/Raoultella group</taxon>
        <taxon>Klebsiella</taxon>
        <taxon>Klebsiella pneumoniae complex</taxon>
    </lineage>
</organism>
<accession>A0AAN1Y475</accession>
<dbReference type="Proteomes" id="UP001058353">
    <property type="component" value="Chromosome"/>
</dbReference>
<gene>
    <name evidence="1" type="ORF">KAM644c_17870</name>
</gene>
<sequence length="79" mass="9149">MKSLSSSRREVLVDCFHVYPYHIGYLLPGGAVLQHSATSLNNPFPHQSGLPILEFFHNYQYIKWLNYESIYSTIDLFAL</sequence>
<name>A0AAN1Y475_9ENTR</name>
<reference evidence="1" key="1">
    <citation type="submission" date="2022-07" db="EMBL/GenBank/DDBJ databases">
        <title>Complete genome sequence of carbapenem-resistant Klebsiella spp. in Japan.</title>
        <authorList>
            <person name="Maehana S."/>
            <person name="Suzuki M."/>
            <person name="Kitasato H."/>
        </authorList>
    </citation>
    <scope>NUCLEOTIDE SEQUENCE</scope>
    <source>
        <strain evidence="1">KAM644</strain>
    </source>
</reference>
<evidence type="ECO:0000313" key="2">
    <source>
        <dbReference type="Proteomes" id="UP001058353"/>
    </source>
</evidence>